<evidence type="ECO:0000256" key="1">
    <source>
        <dbReference type="SAM" id="MobiDB-lite"/>
    </source>
</evidence>
<gene>
    <name evidence="3" type="ORF">PG991_012468</name>
</gene>
<proteinExistence type="predicted"/>
<keyword evidence="2" id="KW-1133">Transmembrane helix</keyword>
<sequence>MDAGTISIVMISCLIVALVIAFALISTYLYWYKPRRTARQRLAQRRTMDADRERWESHLQQRQLIRQQLQQQELEQQHQRPQRPQQHQPPPQKQQPIGAPR</sequence>
<feature type="transmembrane region" description="Helical" evidence="2">
    <location>
        <begin position="6"/>
        <end position="31"/>
    </location>
</feature>
<keyword evidence="2" id="KW-0812">Transmembrane</keyword>
<comment type="caution">
    <text evidence="3">The sequence shown here is derived from an EMBL/GenBank/DDBJ whole genome shotgun (WGS) entry which is preliminary data.</text>
</comment>
<evidence type="ECO:0000256" key="2">
    <source>
        <dbReference type="SAM" id="Phobius"/>
    </source>
</evidence>
<keyword evidence="2" id="KW-0472">Membrane</keyword>
<feature type="region of interest" description="Disordered" evidence="1">
    <location>
        <begin position="70"/>
        <end position="101"/>
    </location>
</feature>
<accession>A0ABR1R9W9</accession>
<dbReference type="EMBL" id="JAQQWI010000017">
    <property type="protein sequence ID" value="KAK8006171.1"/>
    <property type="molecule type" value="Genomic_DNA"/>
</dbReference>
<reference evidence="3 4" key="1">
    <citation type="submission" date="2023-01" db="EMBL/GenBank/DDBJ databases">
        <title>Analysis of 21 Apiospora genomes using comparative genomics revels a genus with tremendous synthesis potential of carbohydrate active enzymes and secondary metabolites.</title>
        <authorList>
            <person name="Sorensen T."/>
        </authorList>
    </citation>
    <scope>NUCLEOTIDE SEQUENCE [LARGE SCALE GENOMIC DNA]</scope>
    <source>
        <strain evidence="3 4">CBS 20057</strain>
    </source>
</reference>
<organism evidence="3 4">
    <name type="scientific">Apiospora marii</name>
    <dbReference type="NCBI Taxonomy" id="335849"/>
    <lineage>
        <taxon>Eukaryota</taxon>
        <taxon>Fungi</taxon>
        <taxon>Dikarya</taxon>
        <taxon>Ascomycota</taxon>
        <taxon>Pezizomycotina</taxon>
        <taxon>Sordariomycetes</taxon>
        <taxon>Xylariomycetidae</taxon>
        <taxon>Amphisphaeriales</taxon>
        <taxon>Apiosporaceae</taxon>
        <taxon>Apiospora</taxon>
    </lineage>
</organism>
<dbReference type="Proteomes" id="UP001396898">
    <property type="component" value="Unassembled WGS sequence"/>
</dbReference>
<name>A0ABR1R9W9_9PEZI</name>
<evidence type="ECO:0000313" key="4">
    <source>
        <dbReference type="Proteomes" id="UP001396898"/>
    </source>
</evidence>
<protein>
    <submittedName>
        <fullName evidence="3">Uncharacterized protein</fullName>
    </submittedName>
</protein>
<keyword evidence="4" id="KW-1185">Reference proteome</keyword>
<evidence type="ECO:0000313" key="3">
    <source>
        <dbReference type="EMBL" id="KAK8006171.1"/>
    </source>
</evidence>